<sequence length="477" mass="50865">MKQDYKNIGLKNKGRLGMKLVVIGGGPGGYVAALQAAILGADVTVVEKKAVGGTCLNVGCIPTKALLASTDVLSVIKGASKFGINVEGEAKPDFDAIMKRKDKVVDQLVKGIEYMFEHRGVKLIRGTGKLISNKEVEVTKQDGSKESITADKIILATGSVPVTPGVFKYDGKKVITSDEVLNLEKLPKSMILVGGGPIGCEIGYFLNSMGVEVKVVEALPHLAPLEDEDVAKQLQRIFKQNKIKYFVGDGITSVEVKGDTVTATLGSGKVLEAETLLIAVGRRAYAEGLGLDDIGIKKDQKGRIIVNEYLETNVEGVYAIGDLIPTAALAHVAEREGIVAVQNAVLDKKKKMSYKAVPGCTFVEPEIASVGMKEKDAEKAGIQYKVGKFDFRGLGKAQAMGKLQGFVKIITDEKDVIIGAAIVGDRATDMISELGVACELGLTAERVGEVIHPHPTLSEAMMEALHDVHKQCVHSVD</sequence>
<feature type="binding site" evidence="14">
    <location>
        <position position="217"/>
    </location>
    <ligand>
        <name>NAD(+)</name>
        <dbReference type="ChEBI" id="CHEBI:57540"/>
    </ligand>
</feature>
<evidence type="ECO:0000256" key="16">
    <source>
        <dbReference type="RuleBase" id="RU003692"/>
    </source>
</evidence>
<dbReference type="InterPro" id="IPR023753">
    <property type="entry name" value="FAD/NAD-binding_dom"/>
</dbReference>
<feature type="active site" description="Proton acceptor" evidence="13">
    <location>
        <position position="454"/>
    </location>
</feature>
<evidence type="ECO:0000256" key="13">
    <source>
        <dbReference type="PIRSR" id="PIRSR000350-2"/>
    </source>
</evidence>
<evidence type="ECO:0000259" key="19">
    <source>
        <dbReference type="Pfam" id="PF07992"/>
    </source>
</evidence>
<dbReference type="GO" id="GO:0004148">
    <property type="term" value="F:dihydrolipoyl dehydrogenase (NADH) activity"/>
    <property type="evidence" value="ECO:0007669"/>
    <property type="project" value="UniProtKB-EC"/>
</dbReference>
<dbReference type="InterPro" id="IPR036188">
    <property type="entry name" value="FAD/NAD-bd_sf"/>
</dbReference>
<dbReference type="InterPro" id="IPR004099">
    <property type="entry name" value="Pyr_nucl-diS_OxRdtase_dimer"/>
</dbReference>
<dbReference type="PRINTS" id="PR00411">
    <property type="entry name" value="PNDRDTASEI"/>
</dbReference>
<dbReference type="SMR" id="F8TEQ4"/>
<dbReference type="AlphaFoldDB" id="F8TEQ4"/>
<keyword evidence="6 16" id="KW-0285">Flavoprotein</keyword>
<dbReference type="Pfam" id="PF07992">
    <property type="entry name" value="Pyr_redox_2"/>
    <property type="match status" value="1"/>
</dbReference>
<dbReference type="PANTHER" id="PTHR22912">
    <property type="entry name" value="DISULFIDE OXIDOREDUCTASE"/>
    <property type="match status" value="1"/>
</dbReference>
<dbReference type="RefSeq" id="WP_023162342.1">
    <property type="nucleotide sequence ID" value="NZ_LITR01000001.1"/>
</dbReference>
<name>F8TEQ4_9CLOT</name>
<dbReference type="EC" id="1.8.1.4" evidence="3 16"/>
<feature type="transmembrane region" description="Helical" evidence="17">
    <location>
        <begin position="20"/>
        <end position="41"/>
    </location>
</feature>
<dbReference type="InterPro" id="IPR006258">
    <property type="entry name" value="Lipoamide_DH"/>
</dbReference>
<evidence type="ECO:0000256" key="1">
    <source>
        <dbReference type="ARBA" id="ARBA00004496"/>
    </source>
</evidence>
<dbReference type="NCBIfam" id="TIGR01350">
    <property type="entry name" value="lipoamide_DH"/>
    <property type="match status" value="1"/>
</dbReference>
<dbReference type="Gene3D" id="3.30.390.30">
    <property type="match status" value="1"/>
</dbReference>
<reference evidence="20" key="1">
    <citation type="journal article" date="2011" name="Appl. Environ. Microbiol.">
        <title>2,3-butanediol production by acetogenic bacteria, an alternative route to chemical synthesis, using industrial waste gas.</title>
        <authorList>
            <person name="Kopke M."/>
            <person name="Mihalcea C."/>
            <person name="Liew F."/>
            <person name="Tizard J.H."/>
            <person name="Ali M.S."/>
            <person name="Conolly J.J."/>
            <person name="Al-Sinawi B."/>
            <person name="Simpson S.D."/>
        </authorList>
    </citation>
    <scope>NUCLEOTIDE SEQUENCE</scope>
    <source>
        <strain evidence="20">DSM 10061</strain>
    </source>
</reference>
<keyword evidence="17" id="KW-0472">Membrane</keyword>
<keyword evidence="5" id="KW-0963">Cytoplasm</keyword>
<dbReference type="GO" id="GO:0050660">
    <property type="term" value="F:flavin adenine dinucleotide binding"/>
    <property type="evidence" value="ECO:0007669"/>
    <property type="project" value="InterPro"/>
</dbReference>
<evidence type="ECO:0000256" key="12">
    <source>
        <dbReference type="ARBA" id="ARBA00049187"/>
    </source>
</evidence>
<dbReference type="InterPro" id="IPR012999">
    <property type="entry name" value="Pyr_OxRdtase_I_AS"/>
</dbReference>
<dbReference type="SUPFAM" id="SSF55424">
    <property type="entry name" value="FAD/NAD-linked reductases, dimerisation (C-terminal) domain"/>
    <property type="match status" value="1"/>
</dbReference>
<feature type="binding site" evidence="14">
    <location>
        <begin position="157"/>
        <end position="159"/>
    </location>
    <ligand>
        <name>FAD</name>
        <dbReference type="ChEBI" id="CHEBI:57692"/>
    </ligand>
</feature>
<dbReference type="GO" id="GO:0006103">
    <property type="term" value="P:2-oxoglutarate metabolic process"/>
    <property type="evidence" value="ECO:0007669"/>
    <property type="project" value="TreeGrafter"/>
</dbReference>
<dbReference type="PROSITE" id="PS00076">
    <property type="entry name" value="PYRIDINE_REDOX_1"/>
    <property type="match status" value="1"/>
</dbReference>
<gene>
    <name evidence="20" type="primary">lpdA</name>
</gene>
<evidence type="ECO:0000256" key="8">
    <source>
        <dbReference type="ARBA" id="ARBA00023002"/>
    </source>
</evidence>
<keyword evidence="11 16" id="KW-0676">Redox-active center</keyword>
<reference evidence="20" key="2">
    <citation type="submission" date="2011-01" db="EMBL/GenBank/DDBJ databases">
        <authorList>
            <person name="Koepke M."/>
            <person name="Mihalcea C."/>
            <person name="Liew F.M."/>
            <person name="Tizard J."/>
            <person name="Ali M."/>
            <person name="Conolly J."/>
            <person name="Al-Sinawi B."/>
            <person name="Simpson S.D."/>
        </authorList>
    </citation>
    <scope>NUCLEOTIDE SEQUENCE</scope>
    <source>
        <strain evidence="20">DSM 10061</strain>
    </source>
</reference>
<evidence type="ECO:0000256" key="9">
    <source>
        <dbReference type="ARBA" id="ARBA00023027"/>
    </source>
</evidence>
<feature type="domain" description="Pyridine nucleotide-disulphide oxidoreductase dimerisation" evidence="18">
    <location>
        <begin position="357"/>
        <end position="464"/>
    </location>
</feature>
<feature type="disulfide bond" description="Redox-active" evidence="15">
    <location>
        <begin position="55"/>
        <end position="60"/>
    </location>
</feature>
<dbReference type="FunFam" id="3.30.390.30:FF:000001">
    <property type="entry name" value="Dihydrolipoyl dehydrogenase"/>
    <property type="match status" value="1"/>
</dbReference>
<dbReference type="InterPro" id="IPR050151">
    <property type="entry name" value="Class-I_Pyr_Nuc-Dis_Oxidored"/>
</dbReference>
<evidence type="ECO:0000256" key="3">
    <source>
        <dbReference type="ARBA" id="ARBA00012608"/>
    </source>
</evidence>
<dbReference type="SUPFAM" id="SSF51905">
    <property type="entry name" value="FAD/NAD(P)-binding domain"/>
    <property type="match status" value="1"/>
</dbReference>
<dbReference type="Gene3D" id="3.50.50.60">
    <property type="entry name" value="FAD/NAD(P)-binding domain"/>
    <property type="match status" value="2"/>
</dbReference>
<proteinExistence type="inferred from homology"/>
<evidence type="ECO:0000259" key="18">
    <source>
        <dbReference type="Pfam" id="PF02852"/>
    </source>
</evidence>
<keyword evidence="10" id="KW-1015">Disulfide bond</keyword>
<keyword evidence="9 14" id="KW-0520">NAD</keyword>
<evidence type="ECO:0000256" key="15">
    <source>
        <dbReference type="PIRSR" id="PIRSR000350-4"/>
    </source>
</evidence>
<keyword evidence="14" id="KW-0547">Nucleotide-binding</keyword>
<evidence type="ECO:0000256" key="6">
    <source>
        <dbReference type="ARBA" id="ARBA00022630"/>
    </source>
</evidence>
<evidence type="ECO:0000256" key="11">
    <source>
        <dbReference type="ARBA" id="ARBA00023284"/>
    </source>
</evidence>
<evidence type="ECO:0000256" key="14">
    <source>
        <dbReference type="PIRSR" id="PIRSR000350-3"/>
    </source>
</evidence>
<dbReference type="EMBL" id="HQ876031">
    <property type="protein sequence ID" value="AEI90755.1"/>
    <property type="molecule type" value="Genomic_DNA"/>
</dbReference>
<comment type="subcellular location">
    <subcellularLocation>
        <location evidence="1">Cytoplasm</location>
    </subcellularLocation>
</comment>
<keyword evidence="17" id="KW-0812">Transmembrane</keyword>
<dbReference type="PRINTS" id="PR00368">
    <property type="entry name" value="FADPNR"/>
</dbReference>
<keyword evidence="17" id="KW-1133">Transmembrane helix</keyword>
<dbReference type="PIRSF" id="PIRSF000350">
    <property type="entry name" value="Mercury_reductase_MerA"/>
    <property type="match status" value="1"/>
</dbReference>
<dbReference type="InterPro" id="IPR016156">
    <property type="entry name" value="FAD/NAD-linked_Rdtase_dimer_sf"/>
</dbReference>
<feature type="binding site" evidence="14">
    <location>
        <position position="322"/>
    </location>
    <ligand>
        <name>FAD</name>
        <dbReference type="ChEBI" id="CHEBI:57692"/>
    </ligand>
</feature>
<evidence type="ECO:0000256" key="17">
    <source>
        <dbReference type="SAM" id="Phobius"/>
    </source>
</evidence>
<feature type="binding site" evidence="14">
    <location>
        <begin position="194"/>
        <end position="201"/>
    </location>
    <ligand>
        <name>NAD(+)</name>
        <dbReference type="ChEBI" id="CHEBI:57540"/>
    </ligand>
</feature>
<dbReference type="PANTHER" id="PTHR22912:SF217">
    <property type="entry name" value="DIHYDROLIPOYL DEHYDROGENASE"/>
    <property type="match status" value="1"/>
</dbReference>
<feature type="binding site" evidence="14">
    <location>
        <position position="64"/>
    </location>
    <ligand>
        <name>FAD</name>
        <dbReference type="ChEBI" id="CHEBI:57692"/>
    </ligand>
</feature>
<evidence type="ECO:0000256" key="7">
    <source>
        <dbReference type="ARBA" id="ARBA00022827"/>
    </source>
</evidence>
<comment type="miscellaneous">
    <text evidence="16">The active site is a redox-active disulfide bond.</text>
</comment>
<feature type="domain" description="FAD/NAD(P)-binding" evidence="19">
    <location>
        <begin position="18"/>
        <end position="337"/>
    </location>
</feature>
<organism evidence="20">
    <name type="scientific">Clostridium autoethanogenum</name>
    <dbReference type="NCBI Taxonomy" id="84023"/>
    <lineage>
        <taxon>Bacteria</taxon>
        <taxon>Bacillati</taxon>
        <taxon>Bacillota</taxon>
        <taxon>Clostridia</taxon>
        <taxon>Eubacteriales</taxon>
        <taxon>Clostridiaceae</taxon>
        <taxon>Clostridium</taxon>
    </lineage>
</organism>
<dbReference type="InterPro" id="IPR001100">
    <property type="entry name" value="Pyr_nuc-diS_OxRdtase"/>
</dbReference>
<evidence type="ECO:0000256" key="5">
    <source>
        <dbReference type="ARBA" id="ARBA00022490"/>
    </source>
</evidence>
<evidence type="ECO:0000256" key="10">
    <source>
        <dbReference type="ARBA" id="ARBA00023157"/>
    </source>
</evidence>
<comment type="cofactor">
    <cofactor evidence="14 16">
        <name>FAD</name>
        <dbReference type="ChEBI" id="CHEBI:57692"/>
    </cofactor>
    <text evidence="14 16">Binds 1 FAD per subunit.</text>
</comment>
<evidence type="ECO:0000256" key="4">
    <source>
        <dbReference type="ARBA" id="ARBA00016961"/>
    </source>
</evidence>
<feature type="binding site" evidence="14">
    <location>
        <position position="281"/>
    </location>
    <ligand>
        <name>NAD(+)</name>
        <dbReference type="ChEBI" id="CHEBI:57540"/>
    </ligand>
</feature>
<comment type="catalytic activity">
    <reaction evidence="12 16">
        <text>N(6)-[(R)-dihydrolipoyl]-L-lysyl-[protein] + NAD(+) = N(6)-[(R)-lipoyl]-L-lysyl-[protein] + NADH + H(+)</text>
        <dbReference type="Rhea" id="RHEA:15045"/>
        <dbReference type="Rhea" id="RHEA-COMP:10474"/>
        <dbReference type="Rhea" id="RHEA-COMP:10475"/>
        <dbReference type="ChEBI" id="CHEBI:15378"/>
        <dbReference type="ChEBI" id="CHEBI:57540"/>
        <dbReference type="ChEBI" id="CHEBI:57945"/>
        <dbReference type="ChEBI" id="CHEBI:83099"/>
        <dbReference type="ChEBI" id="CHEBI:83100"/>
        <dbReference type="EC" id="1.8.1.4"/>
    </reaction>
</comment>
<dbReference type="GO" id="GO:0005737">
    <property type="term" value="C:cytoplasm"/>
    <property type="evidence" value="ECO:0007669"/>
    <property type="project" value="UniProtKB-SubCell"/>
</dbReference>
<keyword evidence="8 16" id="KW-0560">Oxidoreductase</keyword>
<protein>
    <recommendedName>
        <fullName evidence="4 16">Dihydrolipoyl dehydrogenase</fullName>
        <ecNumber evidence="3 16">1.8.1.4</ecNumber>
    </recommendedName>
</protein>
<evidence type="ECO:0000313" key="20">
    <source>
        <dbReference type="EMBL" id="AEI90755.1"/>
    </source>
</evidence>
<keyword evidence="7 14" id="KW-0274">FAD</keyword>
<evidence type="ECO:0000256" key="2">
    <source>
        <dbReference type="ARBA" id="ARBA00007532"/>
    </source>
</evidence>
<dbReference type="Pfam" id="PF02852">
    <property type="entry name" value="Pyr_redox_dim"/>
    <property type="match status" value="1"/>
</dbReference>
<accession>F8TEQ4</accession>
<feature type="binding site" evidence="14">
    <location>
        <position position="128"/>
    </location>
    <ligand>
        <name>FAD</name>
        <dbReference type="ChEBI" id="CHEBI:57692"/>
    </ligand>
</feature>
<comment type="similarity">
    <text evidence="2 16">Belongs to the class-I pyridine nucleotide-disulfide oxidoreductase family.</text>
</comment>